<dbReference type="SUPFAM" id="SSF52540">
    <property type="entry name" value="P-loop containing nucleoside triphosphate hydrolases"/>
    <property type="match status" value="1"/>
</dbReference>
<dbReference type="EMBL" id="JACEEZ010003023">
    <property type="protein sequence ID" value="KAG0727730.1"/>
    <property type="molecule type" value="Genomic_DNA"/>
</dbReference>
<dbReference type="GO" id="GO:0004386">
    <property type="term" value="F:helicase activity"/>
    <property type="evidence" value="ECO:0007669"/>
    <property type="project" value="UniProtKB-KW"/>
</dbReference>
<evidence type="ECO:0000256" key="4">
    <source>
        <dbReference type="ARBA" id="ARBA00022840"/>
    </source>
</evidence>
<evidence type="ECO:0000256" key="3">
    <source>
        <dbReference type="ARBA" id="ARBA00022806"/>
    </source>
</evidence>
<dbReference type="GO" id="GO:0003723">
    <property type="term" value="F:RNA binding"/>
    <property type="evidence" value="ECO:0007669"/>
    <property type="project" value="TreeGrafter"/>
</dbReference>
<evidence type="ECO:0000256" key="2">
    <source>
        <dbReference type="ARBA" id="ARBA00022801"/>
    </source>
</evidence>
<proteinExistence type="predicted"/>
<keyword evidence="6" id="KW-1185">Reference proteome</keyword>
<dbReference type="PANTHER" id="PTHR18934:SF99">
    <property type="entry name" value="ATP-DEPENDENT RNA HELICASE DHX37-RELATED"/>
    <property type="match status" value="1"/>
</dbReference>
<keyword evidence="2" id="KW-0378">Hydrolase</keyword>
<dbReference type="PANTHER" id="PTHR18934">
    <property type="entry name" value="ATP-DEPENDENT RNA HELICASE"/>
    <property type="match status" value="1"/>
</dbReference>
<dbReference type="GO" id="GO:0016787">
    <property type="term" value="F:hydrolase activity"/>
    <property type="evidence" value="ECO:0007669"/>
    <property type="project" value="UniProtKB-KW"/>
</dbReference>
<protein>
    <submittedName>
        <fullName evidence="5">ATP-dependent RNA helicase DHX33</fullName>
    </submittedName>
</protein>
<organism evidence="5 6">
    <name type="scientific">Chionoecetes opilio</name>
    <name type="common">Atlantic snow crab</name>
    <name type="synonym">Cancer opilio</name>
    <dbReference type="NCBI Taxonomy" id="41210"/>
    <lineage>
        <taxon>Eukaryota</taxon>
        <taxon>Metazoa</taxon>
        <taxon>Ecdysozoa</taxon>
        <taxon>Arthropoda</taxon>
        <taxon>Crustacea</taxon>
        <taxon>Multicrustacea</taxon>
        <taxon>Malacostraca</taxon>
        <taxon>Eumalacostraca</taxon>
        <taxon>Eucarida</taxon>
        <taxon>Decapoda</taxon>
        <taxon>Pleocyemata</taxon>
        <taxon>Brachyura</taxon>
        <taxon>Eubrachyura</taxon>
        <taxon>Majoidea</taxon>
        <taxon>Majidae</taxon>
        <taxon>Chionoecetes</taxon>
    </lineage>
</organism>
<accession>A0A8J4YV20</accession>
<dbReference type="GO" id="GO:0005524">
    <property type="term" value="F:ATP binding"/>
    <property type="evidence" value="ECO:0007669"/>
    <property type="project" value="UniProtKB-KW"/>
</dbReference>
<dbReference type="Proteomes" id="UP000770661">
    <property type="component" value="Unassembled WGS sequence"/>
</dbReference>
<name>A0A8J4YV20_CHIOP</name>
<gene>
    <name evidence="5" type="primary">Dhx33_0</name>
    <name evidence="5" type="ORF">GWK47_034046</name>
</gene>
<evidence type="ECO:0000256" key="1">
    <source>
        <dbReference type="ARBA" id="ARBA00022741"/>
    </source>
</evidence>
<keyword evidence="3 5" id="KW-0347">Helicase</keyword>
<comment type="caution">
    <text evidence="5">The sequence shown here is derived from an EMBL/GenBank/DDBJ whole genome shotgun (WGS) entry which is preliminary data.</text>
</comment>
<keyword evidence="1" id="KW-0547">Nucleotide-binding</keyword>
<dbReference type="InterPro" id="IPR027417">
    <property type="entry name" value="P-loop_NTPase"/>
</dbReference>
<evidence type="ECO:0000313" key="5">
    <source>
        <dbReference type="EMBL" id="KAG0727730.1"/>
    </source>
</evidence>
<dbReference type="OrthoDB" id="10253254at2759"/>
<reference evidence="5" key="1">
    <citation type="submission" date="2020-07" db="EMBL/GenBank/DDBJ databases">
        <title>The High-quality genome of the commercially important snow crab, Chionoecetes opilio.</title>
        <authorList>
            <person name="Jeong J.-H."/>
            <person name="Ryu S."/>
        </authorList>
    </citation>
    <scope>NUCLEOTIDE SEQUENCE</scope>
    <source>
        <strain evidence="5">MADBK_172401_WGS</strain>
        <tissue evidence="5">Digestive gland</tissue>
    </source>
</reference>
<sequence length="151" mass="16184">MFQAVQCFPDLCEADGIFTPVKKTQKCVFMAGTGSGKEIRGPIFFLQEGVAAGGAGGGTQPRKIAATSLATHVAMEMGSEVGRLVGYKVGMQARKTDSTRILYMTDHVLLNECLQDNALARYSCIIIARDKTQLKTGPTNGELRKMPKAGP</sequence>
<keyword evidence="4" id="KW-0067">ATP-binding</keyword>
<dbReference type="AlphaFoldDB" id="A0A8J4YV20"/>
<evidence type="ECO:0000313" key="6">
    <source>
        <dbReference type="Proteomes" id="UP000770661"/>
    </source>
</evidence>
<dbReference type="CDD" id="cd17917">
    <property type="entry name" value="DEXHc_RHA-like"/>
    <property type="match status" value="1"/>
</dbReference>
<dbReference type="Gene3D" id="3.40.50.300">
    <property type="entry name" value="P-loop containing nucleotide triphosphate hydrolases"/>
    <property type="match status" value="1"/>
</dbReference>